<dbReference type="EMBL" id="CAXITT010000784">
    <property type="protein sequence ID" value="CAL1546211.1"/>
    <property type="molecule type" value="Genomic_DNA"/>
</dbReference>
<feature type="compositionally biased region" description="Basic and acidic residues" evidence="1">
    <location>
        <begin position="85"/>
        <end position="112"/>
    </location>
</feature>
<proteinExistence type="predicted"/>
<evidence type="ECO:0000256" key="1">
    <source>
        <dbReference type="SAM" id="MobiDB-lite"/>
    </source>
</evidence>
<keyword evidence="3" id="KW-1185">Reference proteome</keyword>
<feature type="non-terminal residue" evidence="2">
    <location>
        <position position="167"/>
    </location>
</feature>
<reference evidence="2 3" key="1">
    <citation type="submission" date="2024-04" db="EMBL/GenBank/DDBJ databases">
        <authorList>
            <consortium name="Genoscope - CEA"/>
            <person name="William W."/>
        </authorList>
    </citation>
    <scope>NUCLEOTIDE SEQUENCE [LARGE SCALE GENOMIC DNA]</scope>
</reference>
<organism evidence="2 3">
    <name type="scientific">Lymnaea stagnalis</name>
    <name type="common">Great pond snail</name>
    <name type="synonym">Helix stagnalis</name>
    <dbReference type="NCBI Taxonomy" id="6523"/>
    <lineage>
        <taxon>Eukaryota</taxon>
        <taxon>Metazoa</taxon>
        <taxon>Spiralia</taxon>
        <taxon>Lophotrochozoa</taxon>
        <taxon>Mollusca</taxon>
        <taxon>Gastropoda</taxon>
        <taxon>Heterobranchia</taxon>
        <taxon>Euthyneura</taxon>
        <taxon>Panpulmonata</taxon>
        <taxon>Hygrophila</taxon>
        <taxon>Lymnaeoidea</taxon>
        <taxon>Lymnaeidae</taxon>
        <taxon>Lymnaea</taxon>
    </lineage>
</organism>
<dbReference type="Proteomes" id="UP001497497">
    <property type="component" value="Unassembled WGS sequence"/>
</dbReference>
<comment type="caution">
    <text evidence="2">The sequence shown here is derived from an EMBL/GenBank/DDBJ whole genome shotgun (WGS) entry which is preliminary data.</text>
</comment>
<accession>A0AAV2IGT3</accession>
<feature type="region of interest" description="Disordered" evidence="1">
    <location>
        <begin position="85"/>
        <end position="144"/>
    </location>
</feature>
<protein>
    <submittedName>
        <fullName evidence="2">Uncharacterized protein</fullName>
    </submittedName>
</protein>
<sequence length="167" mass="18901">KLSLVKTKETLSDNVTVAILEISPSAQYLGETLSEIEYRVPDDKVTDMPKLLRYVEDHKHELKVLSYGLKSTTLEDVFIRVGKDVEKDETKRNSRMSRESKTSKAKSADKETVVSGSSSTDKDEEDPKEKEEEEKVDTASTDFNEMVSYTKNNGLVLFRQQLSAIMT</sequence>
<name>A0AAV2IGT3_LYMST</name>
<gene>
    <name evidence="2" type="ORF">GSLYS_00019588001</name>
</gene>
<evidence type="ECO:0000313" key="2">
    <source>
        <dbReference type="EMBL" id="CAL1546211.1"/>
    </source>
</evidence>
<evidence type="ECO:0000313" key="3">
    <source>
        <dbReference type="Proteomes" id="UP001497497"/>
    </source>
</evidence>
<feature type="non-terminal residue" evidence="2">
    <location>
        <position position="1"/>
    </location>
</feature>
<dbReference type="AlphaFoldDB" id="A0AAV2IGT3"/>